<evidence type="ECO:0000313" key="3">
    <source>
        <dbReference type="EMBL" id="CAJ1399584.1"/>
    </source>
</evidence>
<dbReference type="Proteomes" id="UP001178507">
    <property type="component" value="Unassembled WGS sequence"/>
</dbReference>
<evidence type="ECO:0000259" key="2">
    <source>
        <dbReference type="Pfam" id="PF12849"/>
    </source>
</evidence>
<reference evidence="3" key="1">
    <citation type="submission" date="2023-08" db="EMBL/GenBank/DDBJ databases">
        <authorList>
            <person name="Chen Y."/>
            <person name="Shah S."/>
            <person name="Dougan E. K."/>
            <person name="Thang M."/>
            <person name="Chan C."/>
        </authorList>
    </citation>
    <scope>NUCLEOTIDE SEQUENCE</scope>
</reference>
<comment type="similarity">
    <text evidence="1">Belongs to the PstS family.</text>
</comment>
<dbReference type="InterPro" id="IPR024370">
    <property type="entry name" value="PBP_domain"/>
</dbReference>
<accession>A0AA36J5P8</accession>
<evidence type="ECO:0000313" key="4">
    <source>
        <dbReference type="Proteomes" id="UP001178507"/>
    </source>
</evidence>
<dbReference type="InterPro" id="IPR050962">
    <property type="entry name" value="Phosphate-bind_PstS"/>
</dbReference>
<comment type="caution">
    <text evidence="3">The sequence shown here is derived from an EMBL/GenBank/DDBJ whole genome shotgun (WGS) entry which is preliminary data.</text>
</comment>
<dbReference type="Gene3D" id="3.40.190.10">
    <property type="entry name" value="Periplasmic binding protein-like II"/>
    <property type="match status" value="2"/>
</dbReference>
<dbReference type="AlphaFoldDB" id="A0AA36J5P8"/>
<dbReference type="SUPFAM" id="SSF53850">
    <property type="entry name" value="Periplasmic binding protein-like II"/>
    <property type="match status" value="1"/>
</dbReference>
<keyword evidence="4" id="KW-1185">Reference proteome</keyword>
<proteinExistence type="inferred from homology"/>
<dbReference type="EMBL" id="CAUJNA010003341">
    <property type="protein sequence ID" value="CAJ1399584.1"/>
    <property type="molecule type" value="Genomic_DNA"/>
</dbReference>
<sequence>MTAMVQVPFCLGAIGVFHSVPRDQMGADLKLSPCVLAKIFDGAITTWDAPEILAENPSLSVPAGTKIQVGPRSLGSSSTGGITGYLQAKCPTSWTRGSGSTITWPTSDNFNAVQGSPGMLAHVTDTPYALGYLDAGHGHQRSLQEVSLQNEANTWLTSKDAMAATDSNGNNGISAAGKAAVDAGDIPTDASADGAP</sequence>
<feature type="domain" description="PBP" evidence="2">
    <location>
        <begin position="4"/>
        <end position="166"/>
    </location>
</feature>
<protein>
    <recommendedName>
        <fullName evidence="2">PBP domain-containing protein</fullName>
    </recommendedName>
</protein>
<dbReference type="PANTHER" id="PTHR42996:SF1">
    <property type="entry name" value="PHOSPHATE-BINDING PROTEIN PSTS"/>
    <property type="match status" value="1"/>
</dbReference>
<organism evidence="3 4">
    <name type="scientific">Effrenium voratum</name>
    <dbReference type="NCBI Taxonomy" id="2562239"/>
    <lineage>
        <taxon>Eukaryota</taxon>
        <taxon>Sar</taxon>
        <taxon>Alveolata</taxon>
        <taxon>Dinophyceae</taxon>
        <taxon>Suessiales</taxon>
        <taxon>Symbiodiniaceae</taxon>
        <taxon>Effrenium</taxon>
    </lineage>
</organism>
<evidence type="ECO:0000256" key="1">
    <source>
        <dbReference type="ARBA" id="ARBA00008725"/>
    </source>
</evidence>
<gene>
    <name evidence="3" type="ORF">EVOR1521_LOCUS23095</name>
</gene>
<dbReference type="PANTHER" id="PTHR42996">
    <property type="entry name" value="PHOSPHATE-BINDING PROTEIN PSTS"/>
    <property type="match status" value="1"/>
</dbReference>
<dbReference type="Pfam" id="PF12849">
    <property type="entry name" value="PBP_like_2"/>
    <property type="match status" value="1"/>
</dbReference>
<name>A0AA36J5P8_9DINO</name>